<keyword evidence="4" id="KW-1185">Reference proteome</keyword>
<evidence type="ECO:0000259" key="2">
    <source>
        <dbReference type="Pfam" id="PF00812"/>
    </source>
</evidence>
<keyword evidence="1" id="KW-0472">Membrane</keyword>
<evidence type="ECO:0000313" key="3">
    <source>
        <dbReference type="EMBL" id="VDL80295.1"/>
    </source>
</evidence>
<reference evidence="5" key="1">
    <citation type="submission" date="2017-02" db="UniProtKB">
        <authorList>
            <consortium name="WormBaseParasite"/>
        </authorList>
    </citation>
    <scope>IDENTIFICATION</scope>
</reference>
<evidence type="ECO:0000256" key="1">
    <source>
        <dbReference type="SAM" id="Phobius"/>
    </source>
</evidence>
<dbReference type="InterPro" id="IPR008972">
    <property type="entry name" value="Cupredoxin"/>
</dbReference>
<dbReference type="GO" id="GO:0016020">
    <property type="term" value="C:membrane"/>
    <property type="evidence" value="ECO:0007669"/>
    <property type="project" value="InterPro"/>
</dbReference>
<protein>
    <submittedName>
        <fullName evidence="5">Ephrin RBD domain-containing protein</fullName>
    </submittedName>
</protein>
<evidence type="ECO:0000313" key="4">
    <source>
        <dbReference type="Proteomes" id="UP000271162"/>
    </source>
</evidence>
<dbReference type="AlphaFoldDB" id="A0A0N4YIF9"/>
<dbReference type="InterPro" id="IPR001799">
    <property type="entry name" value="Ephrin_RBD"/>
</dbReference>
<gene>
    <name evidence="3" type="ORF">NBR_LOCUS16700</name>
</gene>
<dbReference type="WBParaSite" id="NBR_0001669701-mRNA-1">
    <property type="protein sequence ID" value="NBR_0001669701-mRNA-1"/>
    <property type="gene ID" value="NBR_0001669701"/>
</dbReference>
<dbReference type="Pfam" id="PF00812">
    <property type="entry name" value="Ephrin"/>
    <property type="match status" value="1"/>
</dbReference>
<keyword evidence="1" id="KW-0812">Transmembrane</keyword>
<dbReference type="Proteomes" id="UP000271162">
    <property type="component" value="Unassembled WGS sequence"/>
</dbReference>
<name>A0A0N4YIF9_NIPBR</name>
<evidence type="ECO:0000313" key="5">
    <source>
        <dbReference type="WBParaSite" id="NBR_0001669701-mRNA-1"/>
    </source>
</evidence>
<proteinExistence type="predicted"/>
<organism evidence="5">
    <name type="scientific">Nippostrongylus brasiliensis</name>
    <name type="common">Rat hookworm</name>
    <dbReference type="NCBI Taxonomy" id="27835"/>
    <lineage>
        <taxon>Eukaryota</taxon>
        <taxon>Metazoa</taxon>
        <taxon>Ecdysozoa</taxon>
        <taxon>Nematoda</taxon>
        <taxon>Chromadorea</taxon>
        <taxon>Rhabditida</taxon>
        <taxon>Rhabditina</taxon>
        <taxon>Rhabditomorpha</taxon>
        <taxon>Strongyloidea</taxon>
        <taxon>Heligmosomidae</taxon>
        <taxon>Nippostrongylus</taxon>
    </lineage>
</organism>
<dbReference type="Gene3D" id="2.60.40.420">
    <property type="entry name" value="Cupredoxins - blue copper proteins"/>
    <property type="match status" value="1"/>
</dbReference>
<keyword evidence="1" id="KW-1133">Transmembrane helix</keyword>
<reference evidence="3 4" key="2">
    <citation type="submission" date="2018-11" db="EMBL/GenBank/DDBJ databases">
        <authorList>
            <consortium name="Pathogen Informatics"/>
        </authorList>
    </citation>
    <scope>NUCLEOTIDE SEQUENCE [LARGE SCALE GENOMIC DNA]</scope>
</reference>
<feature type="transmembrane region" description="Helical" evidence="1">
    <location>
        <begin position="20"/>
        <end position="39"/>
    </location>
</feature>
<sequence length="165" mass="18506">MFVVRSSYRGFNNPWDSFRIVFFIIIMGSVSGSIVKKAIVDWSPNASPFVDPMIDHTAMVELQLMDRIVFACDQSVPAIIYKVSEESFADCKYDTSAEWIGQCSEGVRYITVFLHSTGDTPGQPTFLQNSTHFFTSFSSGSRRGLRSRRGDLCVMGVRLIVRVAP</sequence>
<accession>A0A0N4YIF9</accession>
<dbReference type="STRING" id="27835.A0A0N4YIF9"/>
<dbReference type="EMBL" id="UYSL01022347">
    <property type="protein sequence ID" value="VDL80295.1"/>
    <property type="molecule type" value="Genomic_DNA"/>
</dbReference>
<dbReference type="SUPFAM" id="SSF49503">
    <property type="entry name" value="Cupredoxins"/>
    <property type="match status" value="1"/>
</dbReference>
<feature type="domain" description="Ephrin RBD" evidence="2">
    <location>
        <begin position="55"/>
        <end position="163"/>
    </location>
</feature>